<dbReference type="EMBL" id="UYWY01023571">
    <property type="protein sequence ID" value="VDM47737.1"/>
    <property type="molecule type" value="Genomic_DNA"/>
</dbReference>
<dbReference type="WBParaSite" id="TCNE_0001641701-mRNA-1">
    <property type="protein sequence ID" value="TCNE_0001641701-mRNA-1"/>
    <property type="gene ID" value="TCNE_0001641701"/>
</dbReference>
<accession>A0A183V6P6</accession>
<name>A0A183V6P6_TOXCA</name>
<protein>
    <submittedName>
        <fullName evidence="1 3">Uncharacterized protein</fullName>
    </submittedName>
</protein>
<evidence type="ECO:0000313" key="3">
    <source>
        <dbReference type="WBParaSite" id="TCNE_0001641701-mRNA-1"/>
    </source>
</evidence>
<gene>
    <name evidence="1" type="ORF">TCNE_LOCUS16416</name>
</gene>
<dbReference type="AlphaFoldDB" id="A0A183V6P6"/>
<reference evidence="1 2" key="2">
    <citation type="submission" date="2018-11" db="EMBL/GenBank/DDBJ databases">
        <authorList>
            <consortium name="Pathogen Informatics"/>
        </authorList>
    </citation>
    <scope>NUCLEOTIDE SEQUENCE [LARGE SCALE GENOMIC DNA]</scope>
</reference>
<dbReference type="Proteomes" id="UP000050794">
    <property type="component" value="Unassembled WGS sequence"/>
</dbReference>
<evidence type="ECO:0000313" key="1">
    <source>
        <dbReference type="EMBL" id="VDM47737.1"/>
    </source>
</evidence>
<keyword evidence="2" id="KW-1185">Reference proteome</keyword>
<organism evidence="2 3">
    <name type="scientific">Toxocara canis</name>
    <name type="common">Canine roundworm</name>
    <dbReference type="NCBI Taxonomy" id="6265"/>
    <lineage>
        <taxon>Eukaryota</taxon>
        <taxon>Metazoa</taxon>
        <taxon>Ecdysozoa</taxon>
        <taxon>Nematoda</taxon>
        <taxon>Chromadorea</taxon>
        <taxon>Rhabditida</taxon>
        <taxon>Spirurina</taxon>
        <taxon>Ascaridomorpha</taxon>
        <taxon>Ascaridoidea</taxon>
        <taxon>Toxocaridae</taxon>
        <taxon>Toxocara</taxon>
    </lineage>
</organism>
<sequence>MDHKKTYCVHVAGLMEEKQIADLWNVLRVALYPCLHAVAHSVPLDGIPLQRPHRWAVNVVDSVRIPVN</sequence>
<evidence type="ECO:0000313" key="2">
    <source>
        <dbReference type="Proteomes" id="UP000050794"/>
    </source>
</evidence>
<proteinExistence type="predicted"/>
<reference evidence="3" key="1">
    <citation type="submission" date="2016-06" db="UniProtKB">
        <authorList>
            <consortium name="WormBaseParasite"/>
        </authorList>
    </citation>
    <scope>IDENTIFICATION</scope>
</reference>